<organism evidence="2 3">
    <name type="scientific">Bdellovibrio reynosensis</name>
    <dbReference type="NCBI Taxonomy" id="2835041"/>
    <lineage>
        <taxon>Bacteria</taxon>
        <taxon>Pseudomonadati</taxon>
        <taxon>Bdellovibrionota</taxon>
        <taxon>Bdellovibrionia</taxon>
        <taxon>Bdellovibrionales</taxon>
        <taxon>Pseudobdellovibrionaceae</taxon>
        <taxon>Bdellovibrio</taxon>
    </lineage>
</organism>
<dbReference type="Proteomes" id="UP000830116">
    <property type="component" value="Chromosome"/>
</dbReference>
<proteinExistence type="predicted"/>
<keyword evidence="1" id="KW-1133">Transmembrane helix</keyword>
<evidence type="ECO:0000256" key="1">
    <source>
        <dbReference type="SAM" id="Phobius"/>
    </source>
</evidence>
<feature type="transmembrane region" description="Helical" evidence="1">
    <location>
        <begin position="21"/>
        <end position="43"/>
    </location>
</feature>
<name>A0ABY4C755_9BACT</name>
<evidence type="ECO:0000313" key="2">
    <source>
        <dbReference type="EMBL" id="UOF00299.1"/>
    </source>
</evidence>
<dbReference type="RefSeq" id="WP_243536113.1">
    <property type="nucleotide sequence ID" value="NZ_CP093442.1"/>
</dbReference>
<dbReference type="EMBL" id="CP093442">
    <property type="protein sequence ID" value="UOF00299.1"/>
    <property type="molecule type" value="Genomic_DNA"/>
</dbReference>
<evidence type="ECO:0008006" key="4">
    <source>
        <dbReference type="Google" id="ProtNLM"/>
    </source>
</evidence>
<gene>
    <name evidence="2" type="ORF">MNR06_11360</name>
</gene>
<accession>A0ABY4C755</accession>
<sequence>MIKQRAFLKPLQNNRGMLTAEFIFSLVLCAGLCIVLFSLNFTLSMAEVAQYIAFSSARAHAAGHVDSEKQEQLAREKFNDLINNPVLKPIFNSAEGGWFKLTDLEVRGGGASGRSFNDEYKTTENRMPQVGVRFNFKARILNMKVPFLGATSEEPDAGFNAKVTGLLIREPTQKECRELQIRQRYTAILELDSRYKVLGASGASKYQPMEDNGC</sequence>
<keyword evidence="1" id="KW-0472">Membrane</keyword>
<evidence type="ECO:0000313" key="3">
    <source>
        <dbReference type="Proteomes" id="UP000830116"/>
    </source>
</evidence>
<protein>
    <recommendedName>
        <fullName evidence="4">Pilus assembly protein</fullName>
    </recommendedName>
</protein>
<reference evidence="2" key="1">
    <citation type="submission" date="2022-03" db="EMBL/GenBank/DDBJ databases">
        <title>Genome Identification and Characterization of new species Bdellovibrio reynosense LBG001 sp. nov. from a Mexico soil sample.</title>
        <authorList>
            <person name="Camilli A."/>
            <person name="Ajao Y."/>
            <person name="Guo X."/>
        </authorList>
    </citation>
    <scope>NUCLEOTIDE SEQUENCE</scope>
    <source>
        <strain evidence="2">LBG001</strain>
    </source>
</reference>
<keyword evidence="3" id="KW-1185">Reference proteome</keyword>
<keyword evidence="1" id="KW-0812">Transmembrane</keyword>